<dbReference type="PANTHER" id="PTHR11592">
    <property type="entry name" value="GLUTATHIONE PEROXIDASE"/>
    <property type="match status" value="1"/>
</dbReference>
<evidence type="ECO:0000313" key="5">
    <source>
        <dbReference type="Proteomes" id="UP000275846"/>
    </source>
</evidence>
<dbReference type="InterPro" id="IPR000889">
    <property type="entry name" value="Glutathione_peroxidase"/>
</dbReference>
<keyword evidence="2" id="KW-0575">Peroxidase</keyword>
<dbReference type="EMBL" id="UYSU01044897">
    <property type="protein sequence ID" value="VDM05026.1"/>
    <property type="molecule type" value="Genomic_DNA"/>
</dbReference>
<dbReference type="PANTHER" id="PTHR11592:SF78">
    <property type="entry name" value="GLUTATHIONE PEROXIDASE"/>
    <property type="match status" value="1"/>
</dbReference>
<evidence type="ECO:0000256" key="3">
    <source>
        <dbReference type="ARBA" id="ARBA00023002"/>
    </source>
</evidence>
<gene>
    <name evidence="4" type="ORF">SSLN_LOCUS18640</name>
</gene>
<evidence type="ECO:0000256" key="2">
    <source>
        <dbReference type="ARBA" id="ARBA00022559"/>
    </source>
</evidence>
<evidence type="ECO:0000313" key="4">
    <source>
        <dbReference type="EMBL" id="VDM05026.1"/>
    </source>
</evidence>
<dbReference type="PROSITE" id="PS51355">
    <property type="entry name" value="GLUTATHIONE_PEROXID_3"/>
    <property type="match status" value="1"/>
</dbReference>
<dbReference type="InterPro" id="IPR036249">
    <property type="entry name" value="Thioredoxin-like_sf"/>
</dbReference>
<dbReference type="SUPFAM" id="SSF52833">
    <property type="entry name" value="Thioredoxin-like"/>
    <property type="match status" value="1"/>
</dbReference>
<dbReference type="Proteomes" id="UP000275846">
    <property type="component" value="Unassembled WGS sequence"/>
</dbReference>
<dbReference type="Gene3D" id="3.40.30.10">
    <property type="entry name" value="Glutaredoxin"/>
    <property type="match status" value="1"/>
</dbReference>
<name>A0A183TQ93_SCHSO</name>
<dbReference type="STRING" id="70667.A0A183TQ93"/>
<evidence type="ECO:0000313" key="6">
    <source>
        <dbReference type="WBParaSite" id="SSLN_0001934501-mRNA-1"/>
    </source>
</evidence>
<comment type="similarity">
    <text evidence="1">Belongs to the glutathione peroxidase family.</text>
</comment>
<dbReference type="AlphaFoldDB" id="A0A183TQ93"/>
<evidence type="ECO:0000256" key="1">
    <source>
        <dbReference type="ARBA" id="ARBA00006926"/>
    </source>
</evidence>
<dbReference type="PROSITE" id="PS00763">
    <property type="entry name" value="GLUTATHIONE_PEROXID_2"/>
    <property type="match status" value="1"/>
</dbReference>
<accession>A0A183TQ93</accession>
<reference evidence="6" key="1">
    <citation type="submission" date="2016-06" db="UniProtKB">
        <authorList>
            <consortium name="WormBaseParasite"/>
        </authorList>
    </citation>
    <scope>IDENTIFICATION</scope>
</reference>
<dbReference type="Pfam" id="PF00255">
    <property type="entry name" value="GSHPx"/>
    <property type="match status" value="1"/>
</dbReference>
<reference evidence="4 5" key="2">
    <citation type="submission" date="2018-11" db="EMBL/GenBank/DDBJ databases">
        <authorList>
            <consortium name="Pathogen Informatics"/>
        </authorList>
    </citation>
    <scope>NUCLEOTIDE SEQUENCE [LARGE SCALE GENOMIC DNA]</scope>
    <source>
        <strain evidence="4 5">NST_G2</strain>
    </source>
</reference>
<dbReference type="WBParaSite" id="SSLN_0001934501-mRNA-1">
    <property type="protein sequence ID" value="SSLN_0001934501-mRNA-1"/>
    <property type="gene ID" value="SSLN_0001934501"/>
</dbReference>
<dbReference type="GO" id="GO:0004601">
    <property type="term" value="F:peroxidase activity"/>
    <property type="evidence" value="ECO:0007669"/>
    <property type="project" value="UniProtKB-KW"/>
</dbReference>
<dbReference type="GO" id="GO:0006979">
    <property type="term" value="P:response to oxidative stress"/>
    <property type="evidence" value="ECO:0007669"/>
    <property type="project" value="InterPro"/>
</dbReference>
<proteinExistence type="inferred from homology"/>
<keyword evidence="3" id="KW-0560">Oxidoreductase</keyword>
<dbReference type="InterPro" id="IPR029760">
    <property type="entry name" value="GPX_CS"/>
</dbReference>
<dbReference type="OrthoDB" id="446890at2759"/>
<sequence length="89" mass="10346">MADDTFYSFTCKDIDGGITDLNSYRLECLRYLLSKSRGLAILAFPCNQFGEQEPETEDVIKKNMREKYKITFDMFSKCDVRGYDIVLYG</sequence>
<organism evidence="6">
    <name type="scientific">Schistocephalus solidus</name>
    <name type="common">Tapeworm</name>
    <dbReference type="NCBI Taxonomy" id="70667"/>
    <lineage>
        <taxon>Eukaryota</taxon>
        <taxon>Metazoa</taxon>
        <taxon>Spiralia</taxon>
        <taxon>Lophotrochozoa</taxon>
        <taxon>Platyhelminthes</taxon>
        <taxon>Cestoda</taxon>
        <taxon>Eucestoda</taxon>
        <taxon>Diphyllobothriidea</taxon>
        <taxon>Diphyllobothriidae</taxon>
        <taxon>Schistocephalus</taxon>
    </lineage>
</organism>
<keyword evidence="5" id="KW-1185">Reference proteome</keyword>
<protein>
    <submittedName>
        <fullName evidence="6">Glutathione peroxidase</fullName>
    </submittedName>
</protein>